<reference evidence="3 4" key="1">
    <citation type="submission" date="2019-05" db="EMBL/GenBank/DDBJ databases">
        <title>Draft genome sequence of Actinomadura sp. 14C53.</title>
        <authorList>
            <person name="Saricaoglu S."/>
            <person name="Isik K."/>
        </authorList>
    </citation>
    <scope>NUCLEOTIDE SEQUENCE [LARGE SCALE GENOMIC DNA]</scope>
    <source>
        <strain evidence="3 4">14C53</strain>
    </source>
</reference>
<accession>A0A5C4IY75</accession>
<dbReference type="RefSeq" id="WP_138650653.1">
    <property type="nucleotide sequence ID" value="NZ_VCKW01000496.1"/>
</dbReference>
<proteinExistence type="predicted"/>
<evidence type="ECO:0000256" key="1">
    <source>
        <dbReference type="SAM" id="MobiDB-lite"/>
    </source>
</evidence>
<evidence type="ECO:0000313" key="4">
    <source>
        <dbReference type="Proteomes" id="UP000309174"/>
    </source>
</evidence>
<feature type="transmembrane region" description="Helical" evidence="2">
    <location>
        <begin position="31"/>
        <end position="52"/>
    </location>
</feature>
<protein>
    <submittedName>
        <fullName evidence="3">Uncharacterized protein</fullName>
    </submittedName>
</protein>
<gene>
    <name evidence="3" type="ORF">ETD83_41130</name>
</gene>
<sequence>MADSTVAGDAQRIVPDLPGRKATRGCIGPKIAAWALAALVAVVAAGVVASFFPRGGHRRGTRRLRRERPWHRGLSGVPVPRETDGQARERRV</sequence>
<name>A0A5C4IY75_9ACTN</name>
<evidence type="ECO:0000313" key="3">
    <source>
        <dbReference type="EMBL" id="TMQ83242.1"/>
    </source>
</evidence>
<keyword evidence="2" id="KW-0812">Transmembrane</keyword>
<dbReference type="OrthoDB" id="3483608at2"/>
<feature type="compositionally biased region" description="Basic residues" evidence="1">
    <location>
        <begin position="55"/>
        <end position="71"/>
    </location>
</feature>
<keyword evidence="2" id="KW-1133">Transmembrane helix</keyword>
<feature type="compositionally biased region" description="Basic and acidic residues" evidence="1">
    <location>
        <begin position="81"/>
        <end position="92"/>
    </location>
</feature>
<dbReference type="AlphaFoldDB" id="A0A5C4IY75"/>
<feature type="region of interest" description="Disordered" evidence="1">
    <location>
        <begin position="54"/>
        <end position="92"/>
    </location>
</feature>
<keyword evidence="2" id="KW-0472">Membrane</keyword>
<evidence type="ECO:0000256" key="2">
    <source>
        <dbReference type="SAM" id="Phobius"/>
    </source>
</evidence>
<comment type="caution">
    <text evidence="3">The sequence shown here is derived from an EMBL/GenBank/DDBJ whole genome shotgun (WGS) entry which is preliminary data.</text>
</comment>
<dbReference type="Proteomes" id="UP000309174">
    <property type="component" value="Unassembled WGS sequence"/>
</dbReference>
<dbReference type="EMBL" id="VCKW01000496">
    <property type="protein sequence ID" value="TMQ83242.1"/>
    <property type="molecule type" value="Genomic_DNA"/>
</dbReference>
<organism evidence="3 4">
    <name type="scientific">Actinomadura soli</name>
    <dbReference type="NCBI Taxonomy" id="2508997"/>
    <lineage>
        <taxon>Bacteria</taxon>
        <taxon>Bacillati</taxon>
        <taxon>Actinomycetota</taxon>
        <taxon>Actinomycetes</taxon>
        <taxon>Streptosporangiales</taxon>
        <taxon>Thermomonosporaceae</taxon>
        <taxon>Actinomadura</taxon>
    </lineage>
</organism>
<keyword evidence="4" id="KW-1185">Reference proteome</keyword>